<name>A0A329EHV0_VIBDI</name>
<dbReference type="RefSeq" id="WP_181460963.1">
    <property type="nucleotide sequence ID" value="NZ_QLTR01000007.1"/>
</dbReference>
<dbReference type="Proteomes" id="UP000248729">
    <property type="component" value="Unassembled WGS sequence"/>
</dbReference>
<organism evidence="1 2">
    <name type="scientific">Vibrio diazotrophicus</name>
    <dbReference type="NCBI Taxonomy" id="685"/>
    <lineage>
        <taxon>Bacteria</taxon>
        <taxon>Pseudomonadati</taxon>
        <taxon>Pseudomonadota</taxon>
        <taxon>Gammaproteobacteria</taxon>
        <taxon>Vibrionales</taxon>
        <taxon>Vibrionaceae</taxon>
        <taxon>Vibrio</taxon>
    </lineage>
</organism>
<comment type="caution">
    <text evidence="1">The sequence shown here is derived from an EMBL/GenBank/DDBJ whole genome shotgun (WGS) entry which is preliminary data.</text>
</comment>
<reference evidence="1 2" key="1">
    <citation type="submission" date="2018-06" db="EMBL/GenBank/DDBJ databases">
        <title>Freshwater and sediment microbial communities from various areas in North America, analyzing microbe dynamics in response to fracking.</title>
        <authorList>
            <person name="Lamendella R."/>
        </authorList>
    </citation>
    <scope>NUCLEOTIDE SEQUENCE [LARGE SCALE GENOMIC DNA]</scope>
    <source>
        <strain evidence="1 2">99A</strain>
    </source>
</reference>
<dbReference type="AlphaFoldDB" id="A0A329EHV0"/>
<gene>
    <name evidence="1" type="ORF">DET48_1071</name>
</gene>
<evidence type="ECO:0000313" key="2">
    <source>
        <dbReference type="Proteomes" id="UP000248729"/>
    </source>
</evidence>
<proteinExistence type="predicted"/>
<sequence length="95" mass="10796">MNSEQLSAQIFDVNKYSHINYLHPNRMEWEKARSDKELDFLSKSLVGQDGQQDKAVAYLHPNSTAKCDTRQYQAANAISLNTIAGCLKPKHFLGR</sequence>
<dbReference type="EMBL" id="QLTR01000007">
    <property type="protein sequence ID" value="RAS65289.1"/>
    <property type="molecule type" value="Genomic_DNA"/>
</dbReference>
<evidence type="ECO:0000313" key="1">
    <source>
        <dbReference type="EMBL" id="RAS65289.1"/>
    </source>
</evidence>
<accession>A0A329EHV0</accession>
<protein>
    <submittedName>
        <fullName evidence="1">Uncharacterized protein</fullName>
    </submittedName>
</protein>